<dbReference type="InterPro" id="IPR045860">
    <property type="entry name" value="Snake_toxin-like_sf"/>
</dbReference>
<dbReference type="AlphaFoldDB" id="A0AAW1BLQ4"/>
<sequence length="84" mass="9226">MKALLFALLLVAFMCKDPVAGLQWLRCYGACKEEICLEDQPVCYTLDNGVGKQRQAVRRGCAPTCSQGDNGLEAKCCTTNFCNE</sequence>
<protein>
    <submittedName>
        <fullName evidence="6">Three-fingered toxin-18</fullName>
    </submittedName>
    <submittedName>
        <fullName evidence="5">VENOM COMPONENT: three-fingered toxin-16</fullName>
    </submittedName>
</protein>
<evidence type="ECO:0000313" key="6">
    <source>
        <dbReference type="EMBL" id="KAK9402892.1"/>
    </source>
</evidence>
<dbReference type="GO" id="GO:0005576">
    <property type="term" value="C:extracellular region"/>
    <property type="evidence" value="ECO:0007669"/>
    <property type="project" value="UniProtKB-SubCell"/>
</dbReference>
<keyword evidence="3" id="KW-1015">Disulfide bond</keyword>
<feature type="signal peptide" evidence="4">
    <location>
        <begin position="1"/>
        <end position="21"/>
    </location>
</feature>
<accession>A0AAW1BLQ4</accession>
<evidence type="ECO:0000256" key="1">
    <source>
        <dbReference type="ARBA" id="ARBA00004613"/>
    </source>
</evidence>
<dbReference type="Pfam" id="PF21947">
    <property type="entry name" value="Toxin_cobra-type"/>
    <property type="match status" value="1"/>
</dbReference>
<name>A0AAW1BLQ4_CROAD</name>
<comment type="caution">
    <text evidence="6">The sequence shown here is derived from an EMBL/GenBank/DDBJ whole genome shotgun (WGS) entry which is preliminary data.</text>
</comment>
<organism evidence="6 7">
    <name type="scientific">Crotalus adamanteus</name>
    <name type="common">Eastern diamondback rattlesnake</name>
    <dbReference type="NCBI Taxonomy" id="8729"/>
    <lineage>
        <taxon>Eukaryota</taxon>
        <taxon>Metazoa</taxon>
        <taxon>Chordata</taxon>
        <taxon>Craniata</taxon>
        <taxon>Vertebrata</taxon>
        <taxon>Euteleostomi</taxon>
        <taxon>Lepidosauria</taxon>
        <taxon>Squamata</taxon>
        <taxon>Bifurcata</taxon>
        <taxon>Unidentata</taxon>
        <taxon>Episquamata</taxon>
        <taxon>Toxicofera</taxon>
        <taxon>Serpentes</taxon>
        <taxon>Colubroidea</taxon>
        <taxon>Viperidae</taxon>
        <taxon>Crotalinae</taxon>
        <taxon>Crotalus</taxon>
    </lineage>
</organism>
<keyword evidence="2" id="KW-0964">Secreted</keyword>
<dbReference type="SUPFAM" id="SSF57302">
    <property type="entry name" value="Snake toxin-like"/>
    <property type="match status" value="1"/>
</dbReference>
<evidence type="ECO:0000256" key="2">
    <source>
        <dbReference type="ARBA" id="ARBA00022525"/>
    </source>
</evidence>
<dbReference type="InterPro" id="IPR003571">
    <property type="entry name" value="Snake_3FTx"/>
</dbReference>
<reference evidence="6" key="1">
    <citation type="submission" date="2022-09" db="EMBL/GenBank/DDBJ databases">
        <authorList>
            <person name="Hogan M.P."/>
            <person name="Rokyta D.R."/>
        </authorList>
    </citation>
    <scope>NUCLEOTIDE SEQUENCE</scope>
    <source>
        <strain evidence="6">DRR0105</strain>
        <tissue evidence="6">Blood</tissue>
    </source>
</reference>
<proteinExistence type="predicted"/>
<dbReference type="Proteomes" id="UP001474421">
    <property type="component" value="Unassembled WGS sequence"/>
</dbReference>
<keyword evidence="7" id="KW-1185">Reference proteome</keyword>
<dbReference type="EMBL" id="JAOTOJ010000003">
    <property type="protein sequence ID" value="KAK9402890.1"/>
    <property type="molecule type" value="Genomic_DNA"/>
</dbReference>
<feature type="chain" id="PRO_5044717596" evidence="4">
    <location>
        <begin position="22"/>
        <end position="84"/>
    </location>
</feature>
<comment type="subcellular location">
    <subcellularLocation>
        <location evidence="1">Secreted</location>
    </subcellularLocation>
</comment>
<evidence type="ECO:0000256" key="3">
    <source>
        <dbReference type="ARBA" id="ARBA00023157"/>
    </source>
</evidence>
<evidence type="ECO:0000256" key="4">
    <source>
        <dbReference type="SAM" id="SignalP"/>
    </source>
</evidence>
<evidence type="ECO:0000313" key="7">
    <source>
        <dbReference type="Proteomes" id="UP001474421"/>
    </source>
</evidence>
<gene>
    <name evidence="5" type="ORF">NXF25_007717</name>
    <name evidence="6" type="ORF">NXF25_007719</name>
</gene>
<dbReference type="EMBL" id="JAOTOJ010000003">
    <property type="protein sequence ID" value="KAK9402892.1"/>
    <property type="molecule type" value="Genomic_DNA"/>
</dbReference>
<evidence type="ECO:0000313" key="5">
    <source>
        <dbReference type="EMBL" id="KAK9402890.1"/>
    </source>
</evidence>
<keyword evidence="4" id="KW-0732">Signal</keyword>
<dbReference type="CDD" id="cd00206">
    <property type="entry name" value="TFP_snake_toxin"/>
    <property type="match status" value="1"/>
</dbReference>
<dbReference type="Gene3D" id="2.10.60.10">
    <property type="entry name" value="CD59"/>
    <property type="match status" value="1"/>
</dbReference>
<dbReference type="GO" id="GO:0090729">
    <property type="term" value="F:toxin activity"/>
    <property type="evidence" value="ECO:0007669"/>
    <property type="project" value="InterPro"/>
</dbReference>
<reference evidence="6 7" key="2">
    <citation type="journal article" date="2024" name="Proc. Natl. Acad. Sci. U.S.A.">
        <title>The genetic regulatory architecture and epigenomic basis for age-related changes in rattlesnake venom.</title>
        <authorList>
            <person name="Hogan M.P."/>
            <person name="Holding M.L."/>
            <person name="Nystrom G.S."/>
            <person name="Colston T.J."/>
            <person name="Bartlett D.A."/>
            <person name="Mason A.J."/>
            <person name="Ellsworth S.A."/>
            <person name="Rautsaw R.M."/>
            <person name="Lawrence K.C."/>
            <person name="Strickland J.L."/>
            <person name="He B."/>
            <person name="Fraser P."/>
            <person name="Margres M.J."/>
            <person name="Gilbert D.M."/>
            <person name="Gibbs H.L."/>
            <person name="Parkinson C.L."/>
            <person name="Rokyta D.R."/>
        </authorList>
    </citation>
    <scope>NUCLEOTIDE SEQUENCE [LARGE SCALE GENOMIC DNA]</scope>
    <source>
        <strain evidence="6">DRR0105</strain>
    </source>
</reference>
<dbReference type="InterPro" id="IPR054131">
    <property type="entry name" value="Toxin_cobra-type"/>
</dbReference>